<dbReference type="NCBIfam" id="TIGR02608">
    <property type="entry name" value="delta_60_rpt"/>
    <property type="match status" value="4"/>
</dbReference>
<accession>I3UYB0</accession>
<dbReference type="PATRIC" id="fig|231023.4.peg.3296"/>
<evidence type="ECO:0000256" key="1">
    <source>
        <dbReference type="SAM" id="MobiDB-lite"/>
    </source>
</evidence>
<sequence length="420" mass="44808">MEVPIMKFTPIKSELLDPDYGEQGIAYPDLNLVSINASTVSAKDDKWRLCVGQTRIGDALGYALMRIDHNGKLDTTFGKGGLATGTFKEGYNSSSAGIQLHGEHIIITGTCRDPSTNLELPALARFTANGQLDTRFGSHGHKVIELPPAPPKSSTNPTTNPAAAPPLTSISSTDGVFVTYQYPWSHSVLMKFNFDGDYDTSFNKVGYKFLTPPQSSESSGRVCLITGRKIYVCGITTIKDDSGPYIVCLKDTGLEDGEFGANGYLLSELASGLYFHDLDTLNDEGSIVCIASVGLQKGYLTAFTRSGSKIPGFGGTTEFGGEGGQWTSGYVNRSLEKIITSGSTLGGEEADVVVGRFNLDGTPDTAFGENRGWGRIALGDSMDIAVRSSAEVTGKTIICGTDFESGRARVGFLLRCNTDS</sequence>
<dbReference type="EMBL" id="CP003588">
    <property type="protein sequence ID" value="AFK70481.1"/>
    <property type="molecule type" value="Genomic_DNA"/>
</dbReference>
<dbReference type="InterPro" id="IPR013431">
    <property type="entry name" value="Delta_60_rpt"/>
</dbReference>
<reference evidence="2 3" key="1">
    <citation type="journal article" date="2012" name="J. Bacteriol.">
        <title>Complete Genome Sequence of the Naphthalene-Degrading Pseudomonas putida Strain ND6.</title>
        <authorList>
            <person name="Li S."/>
            <person name="Zhao H."/>
            <person name="Li Y."/>
            <person name="Niu S."/>
            <person name="Cai B."/>
        </authorList>
    </citation>
    <scope>NUCLEOTIDE SEQUENCE [LARGE SCALE GENOMIC DNA]</scope>
    <source>
        <strain evidence="2 3">ND6</strain>
    </source>
</reference>
<name>I3UYB0_PSEPU</name>
<dbReference type="KEGG" id="ppi:YSA_06889"/>
<dbReference type="Gene3D" id="2.80.10.50">
    <property type="match status" value="1"/>
</dbReference>
<organism evidence="2 3">
    <name type="scientific">Pseudomonas putida ND6</name>
    <dbReference type="NCBI Taxonomy" id="231023"/>
    <lineage>
        <taxon>Bacteria</taxon>
        <taxon>Pseudomonadati</taxon>
        <taxon>Pseudomonadota</taxon>
        <taxon>Gammaproteobacteria</taxon>
        <taxon>Pseudomonadales</taxon>
        <taxon>Pseudomonadaceae</taxon>
        <taxon>Pseudomonas</taxon>
    </lineage>
</organism>
<feature type="region of interest" description="Disordered" evidence="1">
    <location>
        <begin position="145"/>
        <end position="167"/>
    </location>
</feature>
<evidence type="ECO:0000313" key="2">
    <source>
        <dbReference type="EMBL" id="AFK70481.1"/>
    </source>
</evidence>
<protein>
    <recommendedName>
        <fullName evidence="4">Delta-60 repeat domain-containing protein</fullName>
    </recommendedName>
</protein>
<feature type="compositionally biased region" description="Low complexity" evidence="1">
    <location>
        <begin position="152"/>
        <end position="166"/>
    </location>
</feature>
<dbReference type="Proteomes" id="UP000005268">
    <property type="component" value="Chromosome"/>
</dbReference>
<evidence type="ECO:0000313" key="3">
    <source>
        <dbReference type="Proteomes" id="UP000005268"/>
    </source>
</evidence>
<dbReference type="HOGENOM" id="CLU_778162_0_0_6"/>
<proteinExistence type="predicted"/>
<dbReference type="AlphaFoldDB" id="I3UYB0"/>
<gene>
    <name evidence="2" type="ORF">YSA_06889</name>
</gene>
<evidence type="ECO:0008006" key="4">
    <source>
        <dbReference type="Google" id="ProtNLM"/>
    </source>
</evidence>